<sequence length="333" mass="36415">MSLSCFLRRTSSFLLSPLLLAIFFVPTAQAEYVPAKAAPVSGNTHRIILRAAALPSGQFGYQMVSHKIQSAEGKTDDVTGRYNDKPTIPGPAIVMTEGDVAEITLENGIPNTDQPVSLHVHGVHFDIRSDGTMKILNGVADQAAFPGKPYTYKWIAAPGTAGTWPYHDHTFGNPMLGAEDKGLFGTLIVNPKSGKVPALINGEIEEVNVSEIKREFILWMHETTFWGMEVNNILKGKQIPLWTNPTVGARLGEKVRFHVVGLGTAFHTFHLHGHRWLNPGTTHVVDTVNIGPISRDTFVVQAGEGVGTGDWHFHCHVIQHMQAGMMGDFKVVN</sequence>
<keyword evidence="1" id="KW-0479">Metal-binding</keyword>
<dbReference type="KEGG" id="mmai:sS8_2777"/>
<feature type="domain" description="Plastocyanin-like" evidence="6">
    <location>
        <begin position="82"/>
        <end position="193"/>
    </location>
</feature>
<evidence type="ECO:0000256" key="2">
    <source>
        <dbReference type="ARBA" id="ARBA00023002"/>
    </source>
</evidence>
<dbReference type="AlphaFoldDB" id="A0A250KT25"/>
<evidence type="ECO:0000256" key="1">
    <source>
        <dbReference type="ARBA" id="ARBA00022723"/>
    </source>
</evidence>
<dbReference type="PROSITE" id="PS00080">
    <property type="entry name" value="MULTICOPPER_OXIDASE2"/>
    <property type="match status" value="1"/>
</dbReference>
<name>A0A250KT25_9GAMM</name>
<dbReference type="Gene3D" id="2.60.40.420">
    <property type="entry name" value="Cupredoxins - blue copper proteins"/>
    <property type="match status" value="2"/>
</dbReference>
<evidence type="ECO:0000256" key="4">
    <source>
        <dbReference type="SAM" id="SignalP"/>
    </source>
</evidence>
<evidence type="ECO:0000313" key="7">
    <source>
        <dbReference type="EMBL" id="BBA34722.1"/>
    </source>
</evidence>
<keyword evidence="4" id="KW-0732">Signal</keyword>
<dbReference type="GO" id="GO:0016491">
    <property type="term" value="F:oxidoreductase activity"/>
    <property type="evidence" value="ECO:0007669"/>
    <property type="project" value="UniProtKB-KW"/>
</dbReference>
<dbReference type="OrthoDB" id="9757546at2"/>
<feature type="chain" id="PRO_5012738659" evidence="4">
    <location>
        <begin position="31"/>
        <end position="333"/>
    </location>
</feature>
<accession>A0A250KT25</accession>
<dbReference type="PROSITE" id="PS00079">
    <property type="entry name" value="MULTICOPPER_OXIDASE1"/>
    <property type="match status" value="1"/>
</dbReference>
<evidence type="ECO:0000259" key="5">
    <source>
        <dbReference type="Pfam" id="PF07731"/>
    </source>
</evidence>
<dbReference type="InterPro" id="IPR011707">
    <property type="entry name" value="Cu-oxidase-like_N"/>
</dbReference>
<dbReference type="Proteomes" id="UP000266313">
    <property type="component" value="Chromosome"/>
</dbReference>
<dbReference type="InterPro" id="IPR008972">
    <property type="entry name" value="Cupredoxin"/>
</dbReference>
<dbReference type="EMBL" id="AP017928">
    <property type="protein sequence ID" value="BBA34722.1"/>
    <property type="molecule type" value="Genomic_DNA"/>
</dbReference>
<keyword evidence="8" id="KW-1185">Reference proteome</keyword>
<dbReference type="SUPFAM" id="SSF49503">
    <property type="entry name" value="Cupredoxins"/>
    <property type="match status" value="2"/>
</dbReference>
<keyword evidence="3" id="KW-0186">Copper</keyword>
<dbReference type="InterPro" id="IPR045087">
    <property type="entry name" value="Cu-oxidase_fam"/>
</dbReference>
<feature type="signal peptide" evidence="4">
    <location>
        <begin position="1"/>
        <end position="30"/>
    </location>
</feature>
<keyword evidence="2" id="KW-0560">Oxidoreductase</keyword>
<dbReference type="Pfam" id="PF07731">
    <property type="entry name" value="Cu-oxidase_2"/>
    <property type="match status" value="1"/>
</dbReference>
<dbReference type="PANTHER" id="PTHR11709">
    <property type="entry name" value="MULTI-COPPER OXIDASE"/>
    <property type="match status" value="1"/>
</dbReference>
<proteinExistence type="predicted"/>
<dbReference type="PANTHER" id="PTHR11709:SF394">
    <property type="entry name" value="FI03373P-RELATED"/>
    <property type="match status" value="1"/>
</dbReference>
<feature type="domain" description="Plastocyanin-like" evidence="5">
    <location>
        <begin position="242"/>
        <end position="332"/>
    </location>
</feature>
<evidence type="ECO:0000259" key="6">
    <source>
        <dbReference type="Pfam" id="PF07732"/>
    </source>
</evidence>
<dbReference type="InterPro" id="IPR033138">
    <property type="entry name" value="Cu_oxidase_CS"/>
</dbReference>
<dbReference type="InterPro" id="IPR011706">
    <property type="entry name" value="Cu-oxidase_C"/>
</dbReference>
<dbReference type="Pfam" id="PF07732">
    <property type="entry name" value="Cu-oxidase_3"/>
    <property type="match status" value="1"/>
</dbReference>
<gene>
    <name evidence="7" type="ORF">sS8_2777</name>
</gene>
<protein>
    <submittedName>
        <fullName evidence="7">Multicopper oxidase type 3</fullName>
    </submittedName>
</protein>
<dbReference type="GO" id="GO:0005507">
    <property type="term" value="F:copper ion binding"/>
    <property type="evidence" value="ECO:0007669"/>
    <property type="project" value="InterPro"/>
</dbReference>
<evidence type="ECO:0000313" key="8">
    <source>
        <dbReference type="Proteomes" id="UP000266313"/>
    </source>
</evidence>
<dbReference type="InterPro" id="IPR002355">
    <property type="entry name" value="Cu_oxidase_Cu_BS"/>
</dbReference>
<organism evidence="7 8">
    <name type="scientific">Methylocaldum marinum</name>
    <dbReference type="NCBI Taxonomy" id="1432792"/>
    <lineage>
        <taxon>Bacteria</taxon>
        <taxon>Pseudomonadati</taxon>
        <taxon>Pseudomonadota</taxon>
        <taxon>Gammaproteobacteria</taxon>
        <taxon>Methylococcales</taxon>
        <taxon>Methylococcaceae</taxon>
        <taxon>Methylocaldum</taxon>
    </lineage>
</organism>
<reference evidence="7 8" key="1">
    <citation type="submission" date="2016-12" db="EMBL/GenBank/DDBJ databases">
        <title>Genome sequencing of Methylocaldum marinum.</title>
        <authorList>
            <person name="Takeuchi M."/>
            <person name="Kamagata Y."/>
            <person name="Hiraoka S."/>
            <person name="Oshima K."/>
            <person name="Hattori M."/>
            <person name="Iwasaki W."/>
        </authorList>
    </citation>
    <scope>NUCLEOTIDE SEQUENCE [LARGE SCALE GENOMIC DNA]</scope>
    <source>
        <strain evidence="7 8">S8</strain>
    </source>
</reference>
<evidence type="ECO:0000256" key="3">
    <source>
        <dbReference type="ARBA" id="ARBA00023008"/>
    </source>
</evidence>